<comment type="caution">
    <text evidence="1">The sequence shown here is derived from an EMBL/GenBank/DDBJ whole genome shotgun (WGS) entry which is preliminary data.</text>
</comment>
<name>A0ABQ9HLY4_9NEOP</name>
<dbReference type="EMBL" id="JARBHB010000004">
    <property type="protein sequence ID" value="KAJ8885159.1"/>
    <property type="molecule type" value="Genomic_DNA"/>
</dbReference>
<reference evidence="1 2" key="1">
    <citation type="submission" date="2023-02" db="EMBL/GenBank/DDBJ databases">
        <title>LHISI_Scaffold_Assembly.</title>
        <authorList>
            <person name="Stuart O.P."/>
            <person name="Cleave R."/>
            <person name="Magrath M.J.L."/>
            <person name="Mikheyev A.S."/>
        </authorList>
    </citation>
    <scope>NUCLEOTIDE SEQUENCE [LARGE SCALE GENOMIC DNA]</scope>
    <source>
        <strain evidence="1">Daus_M_001</strain>
        <tissue evidence="1">Leg muscle</tissue>
    </source>
</reference>
<accession>A0ABQ9HLY4</accession>
<evidence type="ECO:0000313" key="1">
    <source>
        <dbReference type="EMBL" id="KAJ8885159.1"/>
    </source>
</evidence>
<sequence length="70" mass="7897">MRNLWESAALVKQDPTCHLCRWTSVRKEWALYSSSPPITLRGALRNTASYLNISASQCRLTTDVCYGYAA</sequence>
<evidence type="ECO:0000313" key="2">
    <source>
        <dbReference type="Proteomes" id="UP001159363"/>
    </source>
</evidence>
<gene>
    <name evidence="1" type="ORF">PR048_011355</name>
</gene>
<protein>
    <submittedName>
        <fullName evidence="1">Uncharacterized protein</fullName>
    </submittedName>
</protein>
<organism evidence="1 2">
    <name type="scientific">Dryococelus australis</name>
    <dbReference type="NCBI Taxonomy" id="614101"/>
    <lineage>
        <taxon>Eukaryota</taxon>
        <taxon>Metazoa</taxon>
        <taxon>Ecdysozoa</taxon>
        <taxon>Arthropoda</taxon>
        <taxon>Hexapoda</taxon>
        <taxon>Insecta</taxon>
        <taxon>Pterygota</taxon>
        <taxon>Neoptera</taxon>
        <taxon>Polyneoptera</taxon>
        <taxon>Phasmatodea</taxon>
        <taxon>Verophasmatodea</taxon>
        <taxon>Anareolatae</taxon>
        <taxon>Phasmatidae</taxon>
        <taxon>Eurycanthinae</taxon>
        <taxon>Dryococelus</taxon>
    </lineage>
</organism>
<dbReference type="Proteomes" id="UP001159363">
    <property type="component" value="Chromosome X"/>
</dbReference>
<keyword evidence="2" id="KW-1185">Reference proteome</keyword>
<proteinExistence type="predicted"/>